<dbReference type="Proteomes" id="UP000027586">
    <property type="component" value="Unassembled WGS sequence"/>
</dbReference>
<evidence type="ECO:0000313" key="1">
    <source>
        <dbReference type="EMBL" id="CDH61206.1"/>
    </source>
</evidence>
<organism evidence="1 2">
    <name type="scientific">Lichtheimia corymbifera JMRC:FSU:9682</name>
    <dbReference type="NCBI Taxonomy" id="1263082"/>
    <lineage>
        <taxon>Eukaryota</taxon>
        <taxon>Fungi</taxon>
        <taxon>Fungi incertae sedis</taxon>
        <taxon>Mucoromycota</taxon>
        <taxon>Mucoromycotina</taxon>
        <taxon>Mucoromycetes</taxon>
        <taxon>Mucorales</taxon>
        <taxon>Lichtheimiaceae</taxon>
        <taxon>Lichtheimia</taxon>
    </lineage>
</organism>
<evidence type="ECO:0000313" key="2">
    <source>
        <dbReference type="Proteomes" id="UP000027586"/>
    </source>
</evidence>
<reference evidence="1" key="1">
    <citation type="submission" date="2013-08" db="EMBL/GenBank/DDBJ databases">
        <title>Gene expansion shapes genome architecture in the human pathogen Lichtheimia corymbifera: an evolutionary genomics analysis in the ancient terrestrial Mucorales (Mucoromycotina).</title>
        <authorList>
            <person name="Schwartze V.U."/>
            <person name="Winter S."/>
            <person name="Shelest E."/>
            <person name="Marcet-Houben M."/>
            <person name="Horn F."/>
            <person name="Wehner S."/>
            <person name="Hoffmann K."/>
            <person name="Riege K."/>
            <person name="Sammeth M."/>
            <person name="Nowrousian M."/>
            <person name="Valiante V."/>
            <person name="Linde J."/>
            <person name="Jacobsen I.D."/>
            <person name="Marz M."/>
            <person name="Brakhage A.A."/>
            <person name="Gabaldon T."/>
            <person name="Bocker S."/>
            <person name="Voigt K."/>
        </authorList>
    </citation>
    <scope>NUCLEOTIDE SEQUENCE [LARGE SCALE GENOMIC DNA]</scope>
    <source>
        <strain evidence="1">FSU 9682</strain>
    </source>
</reference>
<dbReference type="VEuPathDB" id="FungiDB:LCOR_11986.1"/>
<name>A0A068SIK2_9FUNG</name>
<dbReference type="EMBL" id="CBTN010000155">
    <property type="protein sequence ID" value="CDH61206.1"/>
    <property type="molecule type" value="Genomic_DNA"/>
</dbReference>
<accession>A0A068SIK2</accession>
<protein>
    <submittedName>
        <fullName evidence="1">Uncharacterized protein</fullName>
    </submittedName>
</protein>
<keyword evidence="2" id="KW-1185">Reference proteome</keyword>
<dbReference type="AlphaFoldDB" id="A0A068SIK2"/>
<gene>
    <name evidence="1" type="ORF">LCOR_11986.1</name>
</gene>
<sequence>MAQDNKDNTWWMAPLYSRRTGERFYDGGGVDPILFYMNGWQDIHAKDEVWLWKWRTAAHGKVVDYL</sequence>
<comment type="caution">
    <text evidence="1">The sequence shown here is derived from an EMBL/GenBank/DDBJ whole genome shotgun (WGS) entry which is preliminary data.</text>
</comment>
<proteinExistence type="predicted"/>